<sequence>MLARIPKLLVLAAVSLRVAATPVLFDGRIPHNYTQANLDNSQDPFLTVVKGTESASHYTKLEGNEMAPTPLWRVFPFKADEQVISVSIDNTSVFSPGGNNPQYGFRRTDIIAERDGSPSTLIPIMENGTTVFHFSIKADTKHFLDYRHEYQIVFIEPSDGSHVFGIQLGTPFSSDPNARPAKDAHFFKVLDHSLNVLFRTPFILGVWYNFAIQVDWEARTLGVWYSIEGFPLVPVTGLIENTSQQEGGAGKGEFHFGVLKLPLVNPSDTPEQQGDVVHFGIQEGTTEGLHYSGVFVESGEKGVSVGYGLTSHPIRK</sequence>
<keyword evidence="1" id="KW-0732">Signal</keyword>
<organism evidence="3 4">
    <name type="scientific">Leucocoprinus leucothites</name>
    <dbReference type="NCBI Taxonomy" id="201217"/>
    <lineage>
        <taxon>Eukaryota</taxon>
        <taxon>Fungi</taxon>
        <taxon>Dikarya</taxon>
        <taxon>Basidiomycota</taxon>
        <taxon>Agaricomycotina</taxon>
        <taxon>Agaricomycetes</taxon>
        <taxon>Agaricomycetidae</taxon>
        <taxon>Agaricales</taxon>
        <taxon>Agaricineae</taxon>
        <taxon>Agaricaceae</taxon>
        <taxon>Leucocoprinus</taxon>
    </lineage>
</organism>
<comment type="caution">
    <text evidence="3">The sequence shown here is derived from an EMBL/GenBank/DDBJ whole genome shotgun (WGS) entry which is preliminary data.</text>
</comment>
<dbReference type="Gene3D" id="2.60.120.1160">
    <property type="match status" value="1"/>
</dbReference>
<evidence type="ECO:0000313" key="3">
    <source>
        <dbReference type="EMBL" id="KAF5360930.1"/>
    </source>
</evidence>
<dbReference type="Pfam" id="PF18271">
    <property type="entry name" value="GH131_N"/>
    <property type="match status" value="1"/>
</dbReference>
<evidence type="ECO:0000259" key="2">
    <source>
        <dbReference type="Pfam" id="PF18271"/>
    </source>
</evidence>
<proteinExistence type="predicted"/>
<accession>A0A8H5G9Y7</accession>
<evidence type="ECO:0000256" key="1">
    <source>
        <dbReference type="SAM" id="SignalP"/>
    </source>
</evidence>
<evidence type="ECO:0000313" key="4">
    <source>
        <dbReference type="Proteomes" id="UP000559027"/>
    </source>
</evidence>
<dbReference type="Proteomes" id="UP000559027">
    <property type="component" value="Unassembled WGS sequence"/>
</dbReference>
<gene>
    <name evidence="3" type="ORF">D9756_004924</name>
</gene>
<reference evidence="3 4" key="1">
    <citation type="journal article" date="2020" name="ISME J.">
        <title>Uncovering the hidden diversity of litter-decomposition mechanisms in mushroom-forming fungi.</title>
        <authorList>
            <person name="Floudas D."/>
            <person name="Bentzer J."/>
            <person name="Ahren D."/>
            <person name="Johansson T."/>
            <person name="Persson P."/>
            <person name="Tunlid A."/>
        </authorList>
    </citation>
    <scope>NUCLEOTIDE SEQUENCE [LARGE SCALE GENOMIC DNA]</scope>
    <source>
        <strain evidence="3 4">CBS 146.42</strain>
    </source>
</reference>
<protein>
    <recommendedName>
        <fullName evidence="2">Glycoside hydrolase 131 catalytic N-terminal domain-containing protein</fullName>
    </recommendedName>
</protein>
<feature type="signal peptide" evidence="1">
    <location>
        <begin position="1"/>
        <end position="20"/>
    </location>
</feature>
<dbReference type="PANTHER" id="PTHR34612:SF2">
    <property type="entry name" value="GLYCOSIDE HYDROLASE 131 CATALYTIC N-TERMINAL DOMAIN-CONTAINING PROTEIN"/>
    <property type="match status" value="1"/>
</dbReference>
<dbReference type="OrthoDB" id="5283326at2759"/>
<feature type="domain" description="Glycoside hydrolase 131 catalytic N-terminal" evidence="2">
    <location>
        <begin position="23"/>
        <end position="302"/>
    </location>
</feature>
<keyword evidence="4" id="KW-1185">Reference proteome</keyword>
<dbReference type="PANTHER" id="PTHR34612">
    <property type="entry name" value="GH131_N DOMAIN-CONTAINING PROTEIN"/>
    <property type="match status" value="1"/>
</dbReference>
<name>A0A8H5G9Y7_9AGAR</name>
<dbReference type="EMBL" id="JAACJO010000003">
    <property type="protein sequence ID" value="KAF5360930.1"/>
    <property type="molecule type" value="Genomic_DNA"/>
</dbReference>
<dbReference type="AlphaFoldDB" id="A0A8H5G9Y7"/>
<feature type="chain" id="PRO_5034106605" description="Glycoside hydrolase 131 catalytic N-terminal domain-containing protein" evidence="1">
    <location>
        <begin position="21"/>
        <end position="316"/>
    </location>
</feature>
<dbReference type="InterPro" id="IPR041524">
    <property type="entry name" value="GH131_N"/>
</dbReference>